<evidence type="ECO:0000313" key="1">
    <source>
        <dbReference type="EMBL" id="AEM38393.1"/>
    </source>
</evidence>
<dbReference type="InParanoid" id="G0EGL9"/>
<dbReference type="STRING" id="694429.Pyrfu_0522"/>
<protein>
    <submittedName>
        <fullName evidence="1">Uncharacterized protein</fullName>
    </submittedName>
</protein>
<dbReference type="KEGG" id="pfm:Pyrfu_0522"/>
<accession>G0EGL9</accession>
<keyword evidence="2" id="KW-1185">Reference proteome</keyword>
<dbReference type="EMBL" id="CP002838">
    <property type="protein sequence ID" value="AEM38393.1"/>
    <property type="molecule type" value="Genomic_DNA"/>
</dbReference>
<dbReference type="AlphaFoldDB" id="G0EGL9"/>
<dbReference type="HOGENOM" id="CLU_2433983_0_0_2"/>
<dbReference type="Proteomes" id="UP000001037">
    <property type="component" value="Chromosome"/>
</dbReference>
<reference evidence="1 2" key="1">
    <citation type="journal article" date="2011" name="Stand. Genomic Sci.">
        <title>Complete genome sequence of the hyperthermophilic chemolithoautotroph Pyrolobus fumarii type strain (1A).</title>
        <authorList>
            <person name="Anderson I."/>
            <person name="Goker M."/>
            <person name="Nolan M."/>
            <person name="Lucas S."/>
            <person name="Hammon N."/>
            <person name="Deshpande S."/>
            <person name="Cheng J.F."/>
            <person name="Tapia R."/>
            <person name="Han C."/>
            <person name="Goodwin L."/>
            <person name="Pitluck S."/>
            <person name="Huntemann M."/>
            <person name="Liolios K."/>
            <person name="Ivanova N."/>
            <person name="Pagani I."/>
            <person name="Mavromatis K."/>
            <person name="Ovchinikova G."/>
            <person name="Pati A."/>
            <person name="Chen A."/>
            <person name="Palaniappan K."/>
            <person name="Land M."/>
            <person name="Hauser L."/>
            <person name="Brambilla E.M."/>
            <person name="Huber H."/>
            <person name="Yasawong M."/>
            <person name="Rohde M."/>
            <person name="Spring S."/>
            <person name="Abt B."/>
            <person name="Sikorski J."/>
            <person name="Wirth R."/>
            <person name="Detter J.C."/>
            <person name="Woyke T."/>
            <person name="Bristow J."/>
            <person name="Eisen J.A."/>
            <person name="Markowitz V."/>
            <person name="Hugenholtz P."/>
            <person name="Kyrpides N.C."/>
            <person name="Klenk H.P."/>
            <person name="Lapidus A."/>
        </authorList>
    </citation>
    <scope>NUCLEOTIDE SEQUENCE [LARGE SCALE GENOMIC DNA]</scope>
    <source>
        <strain evidence="2">DSM 11204 / 1A</strain>
    </source>
</reference>
<evidence type="ECO:0000313" key="2">
    <source>
        <dbReference type="Proteomes" id="UP000001037"/>
    </source>
</evidence>
<organism evidence="1 2">
    <name type="scientific">Pyrolobus fumarii (strain DSM 11204 / 1A)</name>
    <dbReference type="NCBI Taxonomy" id="694429"/>
    <lineage>
        <taxon>Archaea</taxon>
        <taxon>Thermoproteota</taxon>
        <taxon>Thermoprotei</taxon>
        <taxon>Desulfurococcales</taxon>
        <taxon>Pyrodictiaceae</taxon>
        <taxon>Pyrolobus</taxon>
    </lineage>
</organism>
<proteinExistence type="predicted"/>
<sequence>MRMDGHAIRVVRVSLGMRQAVARKMPVERLTIDEIRRPLDEPLRLAARAYKLGVFDEAFEVFADWFVEGKITREEAIKRLRTLIEKAGEK</sequence>
<name>G0EGL9_PYRF1</name>
<gene>
    <name evidence="1" type="ordered locus">Pyrfu_0522</name>
</gene>